<evidence type="ECO:0000313" key="2">
    <source>
        <dbReference type="Proteomes" id="UP001432060"/>
    </source>
</evidence>
<evidence type="ECO:0000313" key="1">
    <source>
        <dbReference type="EMBL" id="WUT86046.1"/>
    </source>
</evidence>
<reference evidence="1" key="1">
    <citation type="submission" date="2022-10" db="EMBL/GenBank/DDBJ databases">
        <title>The complete genomes of actinobacterial strains from the NBC collection.</title>
        <authorList>
            <person name="Joergensen T.S."/>
            <person name="Alvarez Arevalo M."/>
            <person name="Sterndorff E.B."/>
            <person name="Faurdal D."/>
            <person name="Vuksanovic O."/>
            <person name="Mourched A.-S."/>
            <person name="Charusanti P."/>
            <person name="Shaw S."/>
            <person name="Blin K."/>
            <person name="Weber T."/>
        </authorList>
    </citation>
    <scope>NUCLEOTIDE SEQUENCE</scope>
    <source>
        <strain evidence="1">NBC_00668</strain>
    </source>
</reference>
<organism evidence="1 2">
    <name type="scientific">Streptomyces melanogenes</name>
    <dbReference type="NCBI Taxonomy" id="67326"/>
    <lineage>
        <taxon>Bacteria</taxon>
        <taxon>Bacillati</taxon>
        <taxon>Actinomycetota</taxon>
        <taxon>Actinomycetes</taxon>
        <taxon>Kitasatosporales</taxon>
        <taxon>Streptomycetaceae</taxon>
        <taxon>Streptomyces</taxon>
    </lineage>
</organism>
<gene>
    <name evidence="1" type="ORF">OG515_29540</name>
</gene>
<accession>A0ABZ1XTB9</accession>
<keyword evidence="2" id="KW-1185">Reference proteome</keyword>
<proteinExistence type="predicted"/>
<name>A0ABZ1XTB9_9ACTN</name>
<dbReference type="EMBL" id="CP109019">
    <property type="protein sequence ID" value="WUT86046.1"/>
    <property type="molecule type" value="Genomic_DNA"/>
</dbReference>
<sequence>MTHSRTGPMAGDCGPVAADEALSRQFHDPAQYRRCEVCKEPGADTITRMFVTETGGGDHTSYAHTDCAEVAGAGVVTP</sequence>
<protein>
    <submittedName>
        <fullName evidence="1">Uncharacterized protein</fullName>
    </submittedName>
</protein>
<dbReference type="RefSeq" id="WP_329402327.1">
    <property type="nucleotide sequence ID" value="NZ_CP109019.1"/>
</dbReference>
<dbReference type="Proteomes" id="UP001432060">
    <property type="component" value="Chromosome"/>
</dbReference>